<feature type="compositionally biased region" description="Low complexity" evidence="1">
    <location>
        <begin position="82"/>
        <end position="93"/>
    </location>
</feature>
<feature type="compositionally biased region" description="Low complexity" evidence="1">
    <location>
        <begin position="959"/>
        <end position="984"/>
    </location>
</feature>
<dbReference type="GO" id="GO:0005634">
    <property type="term" value="C:nucleus"/>
    <property type="evidence" value="ECO:0007669"/>
    <property type="project" value="TreeGrafter"/>
</dbReference>
<feature type="compositionally biased region" description="Low complexity" evidence="1">
    <location>
        <begin position="543"/>
        <end position="559"/>
    </location>
</feature>
<dbReference type="PANTHER" id="PTHR22880">
    <property type="entry name" value="FALZ-RELATED BROMODOMAIN-CONTAINING PROTEINS"/>
    <property type="match status" value="1"/>
</dbReference>
<feature type="compositionally biased region" description="Pro residues" evidence="1">
    <location>
        <begin position="1"/>
        <end position="12"/>
    </location>
</feature>
<dbReference type="PANTHER" id="PTHR22880:SF245">
    <property type="entry name" value="BROMODOMAIN-CONTAINING PROTEIN 4"/>
    <property type="match status" value="1"/>
</dbReference>
<feature type="compositionally biased region" description="Basic and acidic residues" evidence="1">
    <location>
        <begin position="812"/>
        <end position="831"/>
    </location>
</feature>
<sequence>MFLPSVSPPTPQPRKSQKRKAIDHATANPPQLSEPAARGAGVQGQDAAGKAEQPPAKQPKKEASRLPAPPGAGRGRGGLKAGAGRAAPSSRSSCATKCWNHKDMLSKKHAPTPGPYKLRGRKALGLHDYHHIATPWTSAPKMKLIAGSIGIRRSLPQMRLTALQLLWGTTHLITTPSPRPPLATPTLLLRPQLQRLLLRSESSTDDSEEERAQRLAELQEQLKAVHPAAGRCPSHRPVVQEEREGEEGEEAEEERAGPPISAGARPRAAPTIPQEEQGACAQKPKKPSSKKEGVKNTAGRDKLGRVVQIIQSREPSLKNSNPDEIEIDFETLKPSTLRELERYVSSCLRKKKKLPVAEKTMEMMSVKMKAGSSSDSGSSSESSSSDSEDSETGVAQKQQKKGHSIKEGKKPHHQAAGGLNHQGMSGGAPQPLAPPMPQVPVVQPTQLKQQQQQQQQHPSPAAFVVPPVSLESSQLLGGALDPMPHFGQPLMHLPQQHQEPSPPAPPHLNAHPPIETHTFLSQRCPVLPSPALHNALPQQPSRPSTAQQQQQHLPTHILHPPQPPLQPRIPSPTPLAPQGHGTLGLLSAQPPQALLEDDEEPVGLPLNMQLFMHSLQSRSSAPALPTVVSASSLLQSVQVQSQAVQPAAQTPQLPPQTQQQQQQQQQQVALLQQQQQQPQPRLLQHLPYTQGPVQPPHAQPTHAQPAQTHKGLPPQAKQQLIQQQHHHPSPRQHKPDPYSTGHVRETPSPLMMHSPQLPLYPPTGHHTPPHNLQQPKKPEQRAPPAMVGVKEEKLSPSPAIRGEHFSPALRQEPQKHPENKPPQRSDLKPLETSRPVIRSSEHGAPPSSLQDKLKHEPKTPITSKKDVKLKNMGSWASLAQKPASAPSSTLKSSSDSFEQFRRAAREKEEREKALRAQAEQVEKERLRRDQEKLRPREEEEPMEPGRRPPDEPRRRQEQQHQQAQPAQTQPPQTQPAPRSAAAPAPRRRRRRLTERPRPAEGASAPPGAGEEEERGDGGHH</sequence>
<evidence type="ECO:0000313" key="4">
    <source>
        <dbReference type="Proteomes" id="UP001044222"/>
    </source>
</evidence>
<organism evidence="3 4">
    <name type="scientific">Anguilla anguilla</name>
    <name type="common">European freshwater eel</name>
    <name type="synonym">Muraena anguilla</name>
    <dbReference type="NCBI Taxonomy" id="7936"/>
    <lineage>
        <taxon>Eukaryota</taxon>
        <taxon>Metazoa</taxon>
        <taxon>Chordata</taxon>
        <taxon>Craniata</taxon>
        <taxon>Vertebrata</taxon>
        <taxon>Euteleostomi</taxon>
        <taxon>Actinopterygii</taxon>
        <taxon>Neopterygii</taxon>
        <taxon>Teleostei</taxon>
        <taxon>Anguilliformes</taxon>
        <taxon>Anguillidae</taxon>
        <taxon>Anguilla</taxon>
    </lineage>
</organism>
<evidence type="ECO:0000259" key="2">
    <source>
        <dbReference type="PROSITE" id="PS51525"/>
    </source>
</evidence>
<feature type="domain" description="NET" evidence="2">
    <location>
        <begin position="262"/>
        <end position="355"/>
    </location>
</feature>
<gene>
    <name evidence="3" type="ORF">ANANG_G00035400</name>
</gene>
<feature type="region of interest" description="Disordered" evidence="1">
    <location>
        <begin position="686"/>
        <end position="1020"/>
    </location>
</feature>
<feature type="compositionally biased region" description="Low complexity" evidence="1">
    <location>
        <begin position="699"/>
        <end position="723"/>
    </location>
</feature>
<feature type="region of interest" description="Disordered" evidence="1">
    <location>
        <begin position="527"/>
        <end position="586"/>
    </location>
</feature>
<evidence type="ECO:0000313" key="3">
    <source>
        <dbReference type="EMBL" id="KAG5854215.1"/>
    </source>
</evidence>
<proteinExistence type="predicted"/>
<dbReference type="InterPro" id="IPR050935">
    <property type="entry name" value="Bromo_chromatin_reader"/>
</dbReference>
<feature type="compositionally biased region" description="Pro residues" evidence="1">
    <location>
        <begin position="560"/>
        <end position="575"/>
    </location>
</feature>
<feature type="region of interest" description="Disordered" evidence="1">
    <location>
        <begin position="1"/>
        <end position="94"/>
    </location>
</feature>
<reference evidence="3" key="1">
    <citation type="submission" date="2021-01" db="EMBL/GenBank/DDBJ databases">
        <title>A chromosome-scale assembly of European eel, Anguilla anguilla.</title>
        <authorList>
            <person name="Henkel C."/>
            <person name="Jong-Raadsen S.A."/>
            <person name="Dufour S."/>
            <person name="Weltzien F.-A."/>
            <person name="Palstra A.P."/>
            <person name="Pelster B."/>
            <person name="Spaink H.P."/>
            <person name="Van Den Thillart G.E."/>
            <person name="Jansen H."/>
            <person name="Zahm M."/>
            <person name="Klopp C."/>
            <person name="Cedric C."/>
            <person name="Louis A."/>
            <person name="Berthelot C."/>
            <person name="Parey E."/>
            <person name="Roest Crollius H."/>
            <person name="Montfort J."/>
            <person name="Robinson-Rechavi M."/>
            <person name="Bucao C."/>
            <person name="Bouchez O."/>
            <person name="Gislard M."/>
            <person name="Lluch J."/>
            <person name="Milhes M."/>
            <person name="Lampietro C."/>
            <person name="Lopez Roques C."/>
            <person name="Donnadieu C."/>
            <person name="Braasch I."/>
            <person name="Desvignes T."/>
            <person name="Postlethwait J."/>
            <person name="Bobe J."/>
            <person name="Guiguen Y."/>
            <person name="Dirks R."/>
        </authorList>
    </citation>
    <scope>NUCLEOTIDE SEQUENCE</scope>
    <source>
        <strain evidence="3">Tag_6206</strain>
        <tissue evidence="3">Liver</tissue>
    </source>
</reference>
<feature type="compositionally biased region" description="Low complexity" evidence="1">
    <location>
        <begin position="371"/>
        <end position="385"/>
    </location>
</feature>
<dbReference type="GO" id="GO:0006355">
    <property type="term" value="P:regulation of DNA-templated transcription"/>
    <property type="evidence" value="ECO:0007669"/>
    <property type="project" value="TreeGrafter"/>
</dbReference>
<feature type="region of interest" description="Disordered" evidence="1">
    <location>
        <begin position="224"/>
        <end position="306"/>
    </location>
</feature>
<feature type="compositionally biased region" description="Acidic residues" evidence="1">
    <location>
        <begin position="243"/>
        <end position="253"/>
    </location>
</feature>
<feature type="compositionally biased region" description="Basic residues" evidence="1">
    <location>
        <begin position="398"/>
        <end position="413"/>
    </location>
</feature>
<dbReference type="Gene3D" id="1.20.1270.220">
    <property type="match status" value="1"/>
</dbReference>
<dbReference type="GO" id="GO:0000785">
    <property type="term" value="C:chromatin"/>
    <property type="evidence" value="ECO:0007669"/>
    <property type="project" value="TreeGrafter"/>
</dbReference>
<feature type="compositionally biased region" description="Gly residues" evidence="1">
    <location>
        <begin position="72"/>
        <end position="81"/>
    </location>
</feature>
<dbReference type="InterPro" id="IPR027353">
    <property type="entry name" value="NET_dom"/>
</dbReference>
<dbReference type="Proteomes" id="UP001044222">
    <property type="component" value="Unassembled WGS sequence"/>
</dbReference>
<dbReference type="InterPro" id="IPR038336">
    <property type="entry name" value="NET_sf"/>
</dbReference>
<dbReference type="AlphaFoldDB" id="A0A9D3MVS0"/>
<feature type="compositionally biased region" description="Low complexity" evidence="1">
    <location>
        <begin position="439"/>
        <end position="469"/>
    </location>
</feature>
<evidence type="ECO:0000256" key="1">
    <source>
        <dbReference type="SAM" id="MobiDB-lite"/>
    </source>
</evidence>
<feature type="compositionally biased region" description="Basic and acidic residues" evidence="1">
    <location>
        <begin position="851"/>
        <end position="869"/>
    </location>
</feature>
<feature type="compositionally biased region" description="Basic and acidic residues" evidence="1">
    <location>
        <begin position="289"/>
        <end position="304"/>
    </location>
</feature>
<keyword evidence="4" id="KW-1185">Reference proteome</keyword>
<comment type="caution">
    <text evidence="3">The sequence shown here is derived from an EMBL/GenBank/DDBJ whole genome shotgun (WGS) entry which is preliminary data.</text>
</comment>
<feature type="compositionally biased region" description="Low complexity" evidence="1">
    <location>
        <begin position="884"/>
        <end position="896"/>
    </location>
</feature>
<dbReference type="PROSITE" id="PS51525">
    <property type="entry name" value="NET"/>
    <property type="match status" value="1"/>
</dbReference>
<dbReference type="EMBL" id="JAFIRN010000002">
    <property type="protein sequence ID" value="KAG5854215.1"/>
    <property type="molecule type" value="Genomic_DNA"/>
</dbReference>
<dbReference type="GO" id="GO:0006338">
    <property type="term" value="P:chromatin remodeling"/>
    <property type="evidence" value="ECO:0007669"/>
    <property type="project" value="TreeGrafter"/>
</dbReference>
<protein>
    <recommendedName>
        <fullName evidence="2">NET domain-containing protein</fullName>
    </recommendedName>
</protein>
<feature type="region of interest" description="Disordered" evidence="1">
    <location>
        <begin position="348"/>
        <end position="513"/>
    </location>
</feature>
<feature type="compositionally biased region" description="Low complexity" evidence="1">
    <location>
        <begin position="999"/>
        <end position="1008"/>
    </location>
</feature>
<accession>A0A9D3MVS0</accession>
<feature type="compositionally biased region" description="Basic and acidic residues" evidence="1">
    <location>
        <begin position="898"/>
        <end position="958"/>
    </location>
</feature>
<name>A0A9D3MVS0_ANGAN</name>
<dbReference type="Pfam" id="PF17035">
    <property type="entry name" value="BET"/>
    <property type="match status" value="1"/>
</dbReference>